<dbReference type="GO" id="GO:0016491">
    <property type="term" value="F:oxidoreductase activity"/>
    <property type="evidence" value="ECO:0007669"/>
    <property type="project" value="UniProtKB-KW"/>
</dbReference>
<accession>A0A6C0U5Y3</accession>
<evidence type="ECO:0008006" key="4">
    <source>
        <dbReference type="Google" id="ProtNLM"/>
    </source>
</evidence>
<reference evidence="2 3" key="1">
    <citation type="submission" date="2020-02" db="EMBL/GenBank/DDBJ databases">
        <title>Genome sequencing for Kineobactrum sp. M2.</title>
        <authorList>
            <person name="Park S.-J."/>
        </authorList>
    </citation>
    <scope>NUCLEOTIDE SEQUENCE [LARGE SCALE GENOMIC DNA]</scope>
    <source>
        <strain evidence="2 3">M2</strain>
    </source>
</reference>
<dbReference type="PANTHER" id="PTHR30096">
    <property type="entry name" value="4,5-DOPA DIOXYGENASE EXTRADIOL-LIKE PROTEIN"/>
    <property type="match status" value="1"/>
</dbReference>
<dbReference type="Gene3D" id="3.40.830.10">
    <property type="entry name" value="LigB-like"/>
    <property type="match status" value="1"/>
</dbReference>
<dbReference type="SUPFAM" id="SSF53213">
    <property type="entry name" value="LigB-like"/>
    <property type="match status" value="1"/>
</dbReference>
<evidence type="ECO:0000313" key="2">
    <source>
        <dbReference type="EMBL" id="QIB67406.1"/>
    </source>
</evidence>
<keyword evidence="1" id="KW-0560">Oxidoreductase</keyword>
<dbReference type="AlphaFoldDB" id="A0A6C0U5Y3"/>
<proteinExistence type="predicted"/>
<dbReference type="EMBL" id="CP048711">
    <property type="protein sequence ID" value="QIB67406.1"/>
    <property type="molecule type" value="Genomic_DNA"/>
</dbReference>
<organism evidence="2 3">
    <name type="scientific">Kineobactrum salinum</name>
    <dbReference type="NCBI Taxonomy" id="2708301"/>
    <lineage>
        <taxon>Bacteria</taxon>
        <taxon>Pseudomonadati</taxon>
        <taxon>Pseudomonadota</taxon>
        <taxon>Gammaproteobacteria</taxon>
        <taxon>Cellvibrionales</taxon>
        <taxon>Halieaceae</taxon>
        <taxon>Kineobactrum</taxon>
    </lineage>
</organism>
<dbReference type="Proteomes" id="UP000477680">
    <property type="component" value="Chromosome"/>
</dbReference>
<keyword evidence="3" id="KW-1185">Reference proteome</keyword>
<dbReference type="PANTHER" id="PTHR30096:SF0">
    <property type="entry name" value="4,5-DOPA DIOXYGENASE EXTRADIOL-LIKE PROTEIN"/>
    <property type="match status" value="1"/>
</dbReference>
<evidence type="ECO:0000313" key="3">
    <source>
        <dbReference type="Proteomes" id="UP000477680"/>
    </source>
</evidence>
<name>A0A6C0U5Y3_9GAMM</name>
<dbReference type="RefSeq" id="WP_163496833.1">
    <property type="nucleotide sequence ID" value="NZ_CP048711.1"/>
</dbReference>
<protein>
    <recommendedName>
        <fullName evidence="4">Extradiol ring-cleavage dioxygenase class III enzyme subunit B domain-containing protein</fullName>
    </recommendedName>
</protein>
<dbReference type="KEGG" id="kim:G3T16_20435"/>
<sequence>MLQSLAEYVGLDPVEHLALGRALAPLRRSGVLIIGSGMSYHNMGRFSFNNTDLDPDSVRFDEWLAEVVELPTQIRDQRLTAWAAAPRRARFASARGAPSAFACCCRRRRRGCGPTRISGSRYR</sequence>
<gene>
    <name evidence="2" type="ORF">G3T16_20435</name>
</gene>
<evidence type="ECO:0000256" key="1">
    <source>
        <dbReference type="ARBA" id="ARBA00023002"/>
    </source>
</evidence>